<dbReference type="InterPro" id="IPR019831">
    <property type="entry name" value="Mn/Fe_SOD_N"/>
</dbReference>
<gene>
    <name evidence="10" type="ORF">EIN_306680</name>
</gene>
<dbReference type="InterPro" id="IPR001189">
    <property type="entry name" value="Mn/Fe_SOD"/>
</dbReference>
<dbReference type="GO" id="GO:0004784">
    <property type="term" value="F:superoxide dismutase activity"/>
    <property type="evidence" value="ECO:0007669"/>
    <property type="project" value="UniProtKB-EC"/>
</dbReference>
<organism evidence="10 11">
    <name type="scientific">Entamoeba invadens IP1</name>
    <dbReference type="NCBI Taxonomy" id="370355"/>
    <lineage>
        <taxon>Eukaryota</taxon>
        <taxon>Amoebozoa</taxon>
        <taxon>Evosea</taxon>
        <taxon>Archamoebae</taxon>
        <taxon>Mastigamoebida</taxon>
        <taxon>Entamoebidae</taxon>
        <taxon>Entamoeba</taxon>
    </lineage>
</organism>
<dbReference type="InterPro" id="IPR019832">
    <property type="entry name" value="Mn/Fe_SOD_C"/>
</dbReference>
<dbReference type="GeneID" id="14885705"/>
<evidence type="ECO:0000256" key="7">
    <source>
        <dbReference type="RuleBase" id="RU000414"/>
    </source>
</evidence>
<dbReference type="RefSeq" id="XP_004186068.1">
    <property type="nucleotide sequence ID" value="XM_004186020.1"/>
</dbReference>
<dbReference type="PRINTS" id="PR01703">
    <property type="entry name" value="MNSODISMTASE"/>
</dbReference>
<evidence type="ECO:0000313" key="10">
    <source>
        <dbReference type="EMBL" id="ELP86722.1"/>
    </source>
</evidence>
<evidence type="ECO:0000256" key="5">
    <source>
        <dbReference type="ARBA" id="ARBA00023004"/>
    </source>
</evidence>
<evidence type="ECO:0000259" key="8">
    <source>
        <dbReference type="Pfam" id="PF00081"/>
    </source>
</evidence>
<keyword evidence="3 6" id="KW-0479">Metal-binding</keyword>
<evidence type="ECO:0000256" key="2">
    <source>
        <dbReference type="ARBA" id="ARBA00012682"/>
    </source>
</evidence>
<keyword evidence="11" id="KW-1185">Reference proteome</keyword>
<feature type="binding site" evidence="6">
    <location>
        <position position="181"/>
    </location>
    <ligand>
        <name>Mn(2+)</name>
        <dbReference type="ChEBI" id="CHEBI:29035"/>
    </ligand>
</feature>
<dbReference type="Pfam" id="PF00081">
    <property type="entry name" value="Sod_Fe_N"/>
    <property type="match status" value="1"/>
</dbReference>
<dbReference type="VEuPathDB" id="AmoebaDB:EIN_306680"/>
<evidence type="ECO:0000256" key="4">
    <source>
        <dbReference type="ARBA" id="ARBA00023002"/>
    </source>
</evidence>
<dbReference type="PIRSF" id="PIRSF000349">
    <property type="entry name" value="SODismutase"/>
    <property type="match status" value="1"/>
</dbReference>
<evidence type="ECO:0000313" key="11">
    <source>
        <dbReference type="Proteomes" id="UP000014680"/>
    </source>
</evidence>
<comment type="function">
    <text evidence="7">Destroys radicals which are normally produced within the cells and which are toxic to biological systems.</text>
</comment>
<dbReference type="OrthoDB" id="239262at2759"/>
<feature type="binding site" evidence="6">
    <location>
        <position position="100"/>
    </location>
    <ligand>
        <name>Mn(2+)</name>
        <dbReference type="ChEBI" id="CHEBI:29035"/>
    </ligand>
</feature>
<dbReference type="EMBL" id="KB206936">
    <property type="protein sequence ID" value="ELP86722.1"/>
    <property type="molecule type" value="Genomic_DNA"/>
</dbReference>
<dbReference type="SUPFAM" id="SSF54719">
    <property type="entry name" value="Fe,Mn superoxide dismutase (SOD), C-terminal domain"/>
    <property type="match status" value="1"/>
</dbReference>
<feature type="binding site" evidence="6">
    <location>
        <position position="52"/>
    </location>
    <ligand>
        <name>Mn(2+)</name>
        <dbReference type="ChEBI" id="CHEBI:29035"/>
    </ligand>
</feature>
<dbReference type="OMA" id="GKHQQEY"/>
<dbReference type="AlphaFoldDB" id="A0A0A1TYU9"/>
<dbReference type="PANTHER" id="PTHR42769">
    <property type="entry name" value="SUPEROXIDE DISMUTASE"/>
    <property type="match status" value="1"/>
</dbReference>
<reference evidence="10 11" key="1">
    <citation type="submission" date="2012-10" db="EMBL/GenBank/DDBJ databases">
        <authorList>
            <person name="Zafar N."/>
            <person name="Inman J."/>
            <person name="Hall N."/>
            <person name="Lorenzi H."/>
            <person name="Caler E."/>
        </authorList>
    </citation>
    <scope>NUCLEOTIDE SEQUENCE [LARGE SCALE GENOMIC DNA]</scope>
    <source>
        <strain evidence="10 11">IP1</strain>
    </source>
</reference>
<evidence type="ECO:0000256" key="3">
    <source>
        <dbReference type="ARBA" id="ARBA00022723"/>
    </source>
</evidence>
<comment type="catalytic activity">
    <reaction evidence="7">
        <text>2 superoxide + 2 H(+) = H2O2 + O2</text>
        <dbReference type="Rhea" id="RHEA:20696"/>
        <dbReference type="ChEBI" id="CHEBI:15378"/>
        <dbReference type="ChEBI" id="CHEBI:15379"/>
        <dbReference type="ChEBI" id="CHEBI:16240"/>
        <dbReference type="ChEBI" id="CHEBI:18421"/>
        <dbReference type="EC" id="1.15.1.1"/>
    </reaction>
</comment>
<dbReference type="InterPro" id="IPR036324">
    <property type="entry name" value="Mn/Fe_SOD_N_sf"/>
</dbReference>
<dbReference type="GO" id="GO:0046872">
    <property type="term" value="F:metal ion binding"/>
    <property type="evidence" value="ECO:0007669"/>
    <property type="project" value="UniProtKB-KW"/>
</dbReference>
<keyword evidence="5" id="KW-0408">Iron</keyword>
<feature type="domain" description="Manganese/iron superoxide dismutase N-terminal" evidence="8">
    <location>
        <begin position="27"/>
        <end position="108"/>
    </location>
</feature>
<dbReference type="InterPro" id="IPR036314">
    <property type="entry name" value="SOD_C_sf"/>
</dbReference>
<dbReference type="PANTHER" id="PTHR42769:SF3">
    <property type="entry name" value="SUPEROXIDE DISMUTASE [FE] 2, CHLOROPLASTIC"/>
    <property type="match status" value="1"/>
</dbReference>
<name>A0A0A1TYU9_ENTIV</name>
<protein>
    <recommendedName>
        <fullName evidence="2 7">Superoxide dismutase</fullName>
        <ecNumber evidence="2 7">1.15.1.1</ecNumber>
    </recommendedName>
</protein>
<dbReference type="Gene3D" id="3.55.40.20">
    <property type="entry name" value="Iron/manganese superoxide dismutase, C-terminal domain"/>
    <property type="match status" value="1"/>
</dbReference>
<evidence type="ECO:0000256" key="1">
    <source>
        <dbReference type="ARBA" id="ARBA00008714"/>
    </source>
</evidence>
<accession>A0A0A1TYU9</accession>
<dbReference type="InterPro" id="IPR019833">
    <property type="entry name" value="Mn/Fe_SOD_BS"/>
</dbReference>
<feature type="domain" description="Manganese/iron superoxide dismutase C-terminal" evidence="9">
    <location>
        <begin position="115"/>
        <end position="214"/>
    </location>
</feature>
<dbReference type="EC" id="1.15.1.1" evidence="2 7"/>
<dbReference type="FunFam" id="1.10.287.990:FF:000002">
    <property type="entry name" value="Superoxide dismutase"/>
    <property type="match status" value="1"/>
</dbReference>
<sequence>MTYLRMKKSECKDITKELNDLLLSHMTFTLPPLPYEKNALSPHISAETLEFHHDKHHATYVTKLNGLVADTPNAEKSLEELIKEKPSQPIFNNAAQVWNHTFYFSCMCEGGCHPSDVLSKKLSDAFGSVADFKKKFTEKAVGHFGSGWCWLVLTNGKLEIVDTHDAMNPIANKMKPLLACDVWEHAYYIDTRNNRAAYLEKWWNVVNWKFVEQNLV</sequence>
<dbReference type="KEGG" id="eiv:EIN_306680"/>
<dbReference type="Proteomes" id="UP000014680">
    <property type="component" value="Unassembled WGS sequence"/>
</dbReference>
<evidence type="ECO:0000256" key="6">
    <source>
        <dbReference type="PIRSR" id="PIRSR000349-1"/>
    </source>
</evidence>
<comment type="similarity">
    <text evidence="1 7">Belongs to the iron/manganese superoxide dismutase family.</text>
</comment>
<feature type="binding site" evidence="6">
    <location>
        <position position="185"/>
    </location>
    <ligand>
        <name>Mn(2+)</name>
        <dbReference type="ChEBI" id="CHEBI:29035"/>
    </ligand>
</feature>
<dbReference type="Pfam" id="PF02777">
    <property type="entry name" value="Sod_Fe_C"/>
    <property type="match status" value="1"/>
</dbReference>
<dbReference type="PROSITE" id="PS00088">
    <property type="entry name" value="SOD_MN"/>
    <property type="match status" value="1"/>
</dbReference>
<evidence type="ECO:0000259" key="9">
    <source>
        <dbReference type="Pfam" id="PF02777"/>
    </source>
</evidence>
<keyword evidence="4 7" id="KW-0560">Oxidoreductase</keyword>
<dbReference type="Gene3D" id="1.10.287.990">
    <property type="entry name" value="Fe,Mn superoxide dismutase (SOD) domain"/>
    <property type="match status" value="1"/>
</dbReference>
<dbReference type="SUPFAM" id="SSF46609">
    <property type="entry name" value="Fe,Mn superoxide dismutase (SOD), N-terminal domain"/>
    <property type="match status" value="1"/>
</dbReference>
<proteinExistence type="inferred from homology"/>